<evidence type="ECO:0000313" key="2">
    <source>
        <dbReference type="Proteomes" id="UP000034877"/>
    </source>
</evidence>
<accession>A0A0G1UJ95</accession>
<proteinExistence type="predicted"/>
<protein>
    <submittedName>
        <fullName evidence="1">Uncharacterized protein</fullName>
    </submittedName>
</protein>
<sequence>MRALGGEYLGFIRLGEMGCENPLSKGFHPVHVEDRVRNRRFSRIGRARALARVRHEYARRNLGSPVRRLKVLV</sequence>
<comment type="caution">
    <text evidence="1">The sequence shown here is derived from an EMBL/GenBank/DDBJ whole genome shotgun (WGS) entry which is preliminary data.</text>
</comment>
<reference evidence="1 2" key="1">
    <citation type="journal article" date="2015" name="Nature">
        <title>rRNA introns, odd ribosomes, and small enigmatic genomes across a large radiation of phyla.</title>
        <authorList>
            <person name="Brown C.T."/>
            <person name="Hug L.A."/>
            <person name="Thomas B.C."/>
            <person name="Sharon I."/>
            <person name="Castelle C.J."/>
            <person name="Singh A."/>
            <person name="Wilkins M.J."/>
            <person name="Williams K.H."/>
            <person name="Banfield J.F."/>
        </authorList>
    </citation>
    <scope>NUCLEOTIDE SEQUENCE [LARGE SCALE GENOMIC DNA]</scope>
</reference>
<dbReference type="AlphaFoldDB" id="A0A0G1UJ95"/>
<gene>
    <name evidence="1" type="ORF">UY22_C0015G0025</name>
</gene>
<dbReference type="Proteomes" id="UP000034877">
    <property type="component" value="Unassembled WGS sequence"/>
</dbReference>
<dbReference type="EMBL" id="LCPE01000015">
    <property type="protein sequence ID" value="KKU94201.1"/>
    <property type="molecule type" value="Genomic_DNA"/>
</dbReference>
<name>A0A0G1UJ95_9BACT</name>
<organism evidence="1 2">
    <name type="scientific">Candidatus Amesbacteria bacterium GW2011_GWC1_48_10</name>
    <dbReference type="NCBI Taxonomy" id="1618365"/>
    <lineage>
        <taxon>Bacteria</taxon>
        <taxon>Candidatus Amesiibacteriota</taxon>
    </lineage>
</organism>
<evidence type="ECO:0000313" key="1">
    <source>
        <dbReference type="EMBL" id="KKU94201.1"/>
    </source>
</evidence>